<name>A0A8J3FR76_9ACTN</name>
<reference evidence="2" key="1">
    <citation type="journal article" date="2014" name="Int. J. Syst. Evol. Microbiol.">
        <title>Complete genome sequence of Corynebacterium casei LMG S-19264T (=DSM 44701T), isolated from a smear-ripened cheese.</title>
        <authorList>
            <consortium name="US DOE Joint Genome Institute (JGI-PGF)"/>
            <person name="Walter F."/>
            <person name="Albersmeier A."/>
            <person name="Kalinowski J."/>
            <person name="Ruckert C."/>
        </authorList>
    </citation>
    <scope>NUCLEOTIDE SEQUENCE</scope>
    <source>
        <strain evidence="2">CGMCC 4.7299</strain>
    </source>
</reference>
<reference evidence="2" key="2">
    <citation type="submission" date="2020-09" db="EMBL/GenBank/DDBJ databases">
        <authorList>
            <person name="Sun Q."/>
            <person name="Zhou Y."/>
        </authorList>
    </citation>
    <scope>NUCLEOTIDE SEQUENCE</scope>
    <source>
        <strain evidence="2">CGMCC 4.7299</strain>
    </source>
</reference>
<sequence length="67" mass="6566">MTSNSVRALWLACALLMSSMVGVGGGVLSFVGGDNPAKAVIAGAAAFGGAMALLTAVLALLFPGRSR</sequence>
<protein>
    <submittedName>
        <fullName evidence="2">Uncharacterized protein</fullName>
    </submittedName>
</protein>
<evidence type="ECO:0000313" key="2">
    <source>
        <dbReference type="EMBL" id="GGL15286.1"/>
    </source>
</evidence>
<proteinExistence type="predicted"/>
<dbReference type="AlphaFoldDB" id="A0A8J3FR76"/>
<evidence type="ECO:0000256" key="1">
    <source>
        <dbReference type="SAM" id="Phobius"/>
    </source>
</evidence>
<keyword evidence="1" id="KW-0812">Transmembrane</keyword>
<dbReference type="Proteomes" id="UP000656042">
    <property type="component" value="Unassembled WGS sequence"/>
</dbReference>
<accession>A0A8J3FR76</accession>
<evidence type="ECO:0000313" key="3">
    <source>
        <dbReference type="Proteomes" id="UP000656042"/>
    </source>
</evidence>
<feature type="transmembrane region" description="Helical" evidence="1">
    <location>
        <begin position="39"/>
        <end position="62"/>
    </location>
</feature>
<keyword evidence="1" id="KW-0472">Membrane</keyword>
<dbReference type="RefSeq" id="WP_189082456.1">
    <property type="nucleotide sequence ID" value="NZ_BMMX01000047.1"/>
</dbReference>
<organism evidence="2 3">
    <name type="scientific">Mangrovihabitans endophyticus</name>
    <dbReference type="NCBI Taxonomy" id="1751298"/>
    <lineage>
        <taxon>Bacteria</taxon>
        <taxon>Bacillati</taxon>
        <taxon>Actinomycetota</taxon>
        <taxon>Actinomycetes</taxon>
        <taxon>Micromonosporales</taxon>
        <taxon>Micromonosporaceae</taxon>
        <taxon>Mangrovihabitans</taxon>
    </lineage>
</organism>
<keyword evidence="1" id="KW-1133">Transmembrane helix</keyword>
<dbReference type="EMBL" id="BMMX01000047">
    <property type="protein sequence ID" value="GGL15286.1"/>
    <property type="molecule type" value="Genomic_DNA"/>
</dbReference>
<comment type="caution">
    <text evidence="2">The sequence shown here is derived from an EMBL/GenBank/DDBJ whole genome shotgun (WGS) entry which is preliminary data.</text>
</comment>
<keyword evidence="3" id="KW-1185">Reference proteome</keyword>
<gene>
    <name evidence="2" type="ORF">GCM10012284_57410</name>
</gene>